<name>A0A1J5RIT1_9ZZZZ</name>
<proteinExistence type="predicted"/>
<organism evidence="3">
    <name type="scientific">mine drainage metagenome</name>
    <dbReference type="NCBI Taxonomy" id="410659"/>
    <lineage>
        <taxon>unclassified sequences</taxon>
        <taxon>metagenomes</taxon>
        <taxon>ecological metagenomes</taxon>
    </lineage>
</organism>
<comment type="caution">
    <text evidence="3">The sequence shown here is derived from an EMBL/GenBank/DDBJ whole genome shotgun (WGS) entry which is preliminary data.</text>
</comment>
<dbReference type="SMART" id="SM00044">
    <property type="entry name" value="CYCc"/>
    <property type="match status" value="1"/>
</dbReference>
<dbReference type="EC" id="4.6.1.1" evidence="3"/>
<dbReference type="EMBL" id="MLJW01000391">
    <property type="protein sequence ID" value="OIQ88037.1"/>
    <property type="molecule type" value="Genomic_DNA"/>
</dbReference>
<protein>
    <submittedName>
        <fullName evidence="3">Adenylate cyclase 1</fullName>
        <ecNumber evidence="3">4.6.1.1</ecNumber>
    </submittedName>
</protein>
<feature type="transmembrane region" description="Helical" evidence="1">
    <location>
        <begin position="422"/>
        <end position="445"/>
    </location>
</feature>
<keyword evidence="1" id="KW-0472">Membrane</keyword>
<dbReference type="SMART" id="SM01080">
    <property type="entry name" value="CHASE2"/>
    <property type="match status" value="1"/>
</dbReference>
<dbReference type="GO" id="GO:0035556">
    <property type="term" value="P:intracellular signal transduction"/>
    <property type="evidence" value="ECO:0007669"/>
    <property type="project" value="InterPro"/>
</dbReference>
<dbReference type="PROSITE" id="PS50125">
    <property type="entry name" value="GUANYLATE_CYCLASE_2"/>
    <property type="match status" value="1"/>
</dbReference>
<feature type="transmembrane region" description="Helical" evidence="1">
    <location>
        <begin position="369"/>
        <end position="389"/>
    </location>
</feature>
<feature type="transmembrane region" description="Helical" evidence="1">
    <location>
        <begin position="396"/>
        <end position="416"/>
    </location>
</feature>
<evidence type="ECO:0000259" key="2">
    <source>
        <dbReference type="PROSITE" id="PS50125"/>
    </source>
</evidence>
<dbReference type="InterPro" id="IPR007890">
    <property type="entry name" value="CHASE2"/>
</dbReference>
<feature type="domain" description="Guanylate cyclase" evidence="2">
    <location>
        <begin position="487"/>
        <end position="627"/>
    </location>
</feature>
<keyword evidence="1" id="KW-0812">Transmembrane</keyword>
<keyword evidence="3" id="KW-0456">Lyase</keyword>
<dbReference type="InterPro" id="IPR050697">
    <property type="entry name" value="Adenylyl/Guanylyl_Cyclase_3/4"/>
</dbReference>
<dbReference type="PANTHER" id="PTHR43081">
    <property type="entry name" value="ADENYLATE CYCLASE, TERMINAL-DIFFERENTIATION SPECIFIC-RELATED"/>
    <property type="match status" value="1"/>
</dbReference>
<evidence type="ECO:0000256" key="1">
    <source>
        <dbReference type="SAM" id="Phobius"/>
    </source>
</evidence>
<dbReference type="GO" id="GO:0006171">
    <property type="term" value="P:cAMP biosynthetic process"/>
    <property type="evidence" value="ECO:0007669"/>
    <property type="project" value="TreeGrafter"/>
</dbReference>
<dbReference type="AlphaFoldDB" id="A0A1J5RIT1"/>
<sequence length="754" mass="80330">MGTKRVGGMAKRLAAALLGLAGGGRLVALAVLVGLVAMRLADPQLLEIARAKTFDFYQQLKPRPAPAAPPVAIVDLDEASLAQVGQWPWPRTLLATLLDHLTAAGAVAVGFDIVFAEPDRLSPAQVARALPGLDAQTARRLEALPSNDAVFAAAIRRGRVVLGMAGLDKPRSAHPPAPPAVPGWGRFGTSDPLPWLAIRGSYYPAVLRNTPVLDAAAAGWGVVTPAPEADGVVRRVPVVVTDGRDLYPALSTELLRLGTASESFGIMTAADGIHFIKLGHNKVETDSHGRVWLYARAHDPSLFIPARDVLSGHFDPARVAGKLILVGTSAVGLGDIRTIATERQIPGVEVHAQLIESILYAQQLVYPSYAPLVEILAALAAGLLMIVLVPLIGARWTLLLFLGVAGALAGGSWYAFSRKLTLYDAVFPILTALGCYIITTYGSFAREEAQKRYVRGAMGRYMSPALVEKLADNPGLLKLGGETRDMTLLFCDIRGFTTISESFGADAQGLTRLINRFLTPMTDVILAGKGTIDKYMGDCIMAFWNAPLDDPDHAANACRSALRMMADLAPLNAELAEIAAAEGRRHVPIAIGIGINSGDVVVGNMGSDQRFDYSVLGDNVNLASRLEGQSKPYGVGIVIGGNTQARAPGFATLELDLIKVKGKTEAVRIHALLGDETLAADPAFQAMRARHAAMLAAYRRQDWAEARAGMAEVLAAWPGFPLEKLYALYESRIAEYQAQPPGADWDGVYTATSK</sequence>
<gene>
    <name evidence="3" type="primary">cyaA_26</name>
    <name evidence="3" type="ORF">GALL_300850</name>
</gene>
<dbReference type="GO" id="GO:0004016">
    <property type="term" value="F:adenylate cyclase activity"/>
    <property type="evidence" value="ECO:0007669"/>
    <property type="project" value="UniProtKB-EC"/>
</dbReference>
<dbReference type="Gene3D" id="3.30.70.1230">
    <property type="entry name" value="Nucleotide cyclase"/>
    <property type="match status" value="1"/>
</dbReference>
<dbReference type="CDD" id="cd07302">
    <property type="entry name" value="CHD"/>
    <property type="match status" value="1"/>
</dbReference>
<dbReference type="Pfam" id="PF05226">
    <property type="entry name" value="CHASE2"/>
    <property type="match status" value="1"/>
</dbReference>
<dbReference type="InterPro" id="IPR001054">
    <property type="entry name" value="A/G_cyclase"/>
</dbReference>
<dbReference type="PANTHER" id="PTHR43081:SF1">
    <property type="entry name" value="ADENYLATE CYCLASE, TERMINAL-DIFFERENTIATION SPECIFIC"/>
    <property type="match status" value="1"/>
</dbReference>
<evidence type="ECO:0000313" key="3">
    <source>
        <dbReference type="EMBL" id="OIQ88037.1"/>
    </source>
</evidence>
<dbReference type="InterPro" id="IPR029787">
    <property type="entry name" value="Nucleotide_cyclase"/>
</dbReference>
<dbReference type="Pfam" id="PF00211">
    <property type="entry name" value="Guanylate_cyc"/>
    <property type="match status" value="1"/>
</dbReference>
<keyword evidence="1" id="KW-1133">Transmembrane helix</keyword>
<accession>A0A1J5RIT1</accession>
<reference evidence="3" key="1">
    <citation type="submission" date="2016-10" db="EMBL/GenBank/DDBJ databases">
        <title>Sequence of Gallionella enrichment culture.</title>
        <authorList>
            <person name="Poehlein A."/>
            <person name="Muehling M."/>
            <person name="Daniel R."/>
        </authorList>
    </citation>
    <scope>NUCLEOTIDE SEQUENCE</scope>
</reference>
<dbReference type="SUPFAM" id="SSF55073">
    <property type="entry name" value="Nucleotide cyclase"/>
    <property type="match status" value="1"/>
</dbReference>